<evidence type="ECO:0000256" key="1">
    <source>
        <dbReference type="SAM" id="MobiDB-lite"/>
    </source>
</evidence>
<reference evidence="3" key="1">
    <citation type="submission" date="2017-02" db="UniProtKB">
        <authorList>
            <consortium name="WormBaseParasite"/>
        </authorList>
    </citation>
    <scope>IDENTIFICATION</scope>
</reference>
<dbReference type="AlphaFoldDB" id="A0A0R3S747"/>
<dbReference type="WBParaSite" id="EEL_0001061901-mRNA-1">
    <property type="protein sequence ID" value="EEL_0001061901-mRNA-1"/>
    <property type="gene ID" value="EEL_0001061901"/>
</dbReference>
<organism evidence="2 3">
    <name type="scientific">Elaeophora elaphi</name>
    <dbReference type="NCBI Taxonomy" id="1147741"/>
    <lineage>
        <taxon>Eukaryota</taxon>
        <taxon>Metazoa</taxon>
        <taxon>Ecdysozoa</taxon>
        <taxon>Nematoda</taxon>
        <taxon>Chromadorea</taxon>
        <taxon>Rhabditida</taxon>
        <taxon>Spirurina</taxon>
        <taxon>Spiruromorpha</taxon>
        <taxon>Filarioidea</taxon>
        <taxon>Onchocercidae</taxon>
        <taxon>Elaeophora</taxon>
    </lineage>
</organism>
<dbReference type="Proteomes" id="UP000050640">
    <property type="component" value="Unplaced"/>
</dbReference>
<sequence length="71" mass="8533">MWKIVQTESKQRGMSPLLHSPRFSRKHNNHLKRSNTENIWCMRKFSVSSHWKDCSFRWSSMIPFLKVTPNA</sequence>
<accession>A0A0R3S747</accession>
<feature type="region of interest" description="Disordered" evidence="1">
    <location>
        <begin position="1"/>
        <end position="28"/>
    </location>
</feature>
<protein>
    <submittedName>
        <fullName evidence="3">Ovule protein</fullName>
    </submittedName>
</protein>
<proteinExistence type="predicted"/>
<evidence type="ECO:0000313" key="3">
    <source>
        <dbReference type="WBParaSite" id="EEL_0001061901-mRNA-1"/>
    </source>
</evidence>
<evidence type="ECO:0000313" key="2">
    <source>
        <dbReference type="Proteomes" id="UP000050640"/>
    </source>
</evidence>
<keyword evidence="2" id="KW-1185">Reference proteome</keyword>
<name>A0A0R3S747_9BILA</name>